<feature type="region of interest" description="Disordered" evidence="2">
    <location>
        <begin position="963"/>
        <end position="1072"/>
    </location>
</feature>
<organism evidence="3 4">
    <name type="scientific">Meganyctiphanes norvegica</name>
    <name type="common">Northern krill</name>
    <name type="synonym">Thysanopoda norvegica</name>
    <dbReference type="NCBI Taxonomy" id="48144"/>
    <lineage>
        <taxon>Eukaryota</taxon>
        <taxon>Metazoa</taxon>
        <taxon>Ecdysozoa</taxon>
        <taxon>Arthropoda</taxon>
        <taxon>Crustacea</taxon>
        <taxon>Multicrustacea</taxon>
        <taxon>Malacostraca</taxon>
        <taxon>Eumalacostraca</taxon>
        <taxon>Eucarida</taxon>
        <taxon>Euphausiacea</taxon>
        <taxon>Euphausiidae</taxon>
        <taxon>Meganyctiphanes</taxon>
    </lineage>
</organism>
<evidence type="ECO:0000313" key="3">
    <source>
        <dbReference type="EMBL" id="CAL4093800.1"/>
    </source>
</evidence>
<feature type="compositionally biased region" description="Basic and acidic residues" evidence="2">
    <location>
        <begin position="319"/>
        <end position="329"/>
    </location>
</feature>
<dbReference type="EMBL" id="CAXKWB010009188">
    <property type="protein sequence ID" value="CAL4093800.1"/>
    <property type="molecule type" value="Genomic_DNA"/>
</dbReference>
<reference evidence="3 4" key="1">
    <citation type="submission" date="2024-05" db="EMBL/GenBank/DDBJ databases">
        <authorList>
            <person name="Wallberg A."/>
        </authorList>
    </citation>
    <scope>NUCLEOTIDE SEQUENCE [LARGE SCALE GENOMIC DNA]</scope>
</reference>
<gene>
    <name evidence="3" type="ORF">MNOR_LOCUS14971</name>
</gene>
<proteinExistence type="predicted"/>
<feature type="region of interest" description="Disordered" evidence="2">
    <location>
        <begin position="406"/>
        <end position="470"/>
    </location>
</feature>
<name>A0AAV2QQF9_MEGNR</name>
<protein>
    <submittedName>
        <fullName evidence="3">Uncharacterized protein</fullName>
    </submittedName>
</protein>
<sequence length="1072" mass="118668">MKRSKGIQNFKLFVSNMGRNTDLDAENLKNNENTNYQRIFKEVPPESLTINGGTNDNDGNSAPVIKSILYKDSYINTSNENIKSSPLALKMKSALVNAERKLSPRSYDSSNYESDDSMTLTSSIKSSKSSRRKHHVTFNETDEIKTYLSDSMSSLDSGASFSEPEPASVEHVVVKDAFVRQTPVRVSFNKSANNNSSNSSTPTSTPISTPGSTPPSVLSDSSPIPVPGPQFIVVETEENYALERTDSWEELQKYQNLLHVKENISSESQSDSADGGKIVAPKFNFKPKPSHAMGKLVQDINKPPPPPKPKPFIRNFAPKAKEKPPEVKQSHIPLQNQVSSLKWEKSRDGDKIQYNSKPKVVAPLPRKRTISIDELSKQTLNTKSTKDSSKPSIPICEVVLKEDIAKVRSRNLHGRPKNKYLVSPRSRKSNNVGGDSIVPKDLDNSDTESVVSTRSMSSKSSMRSLSRSSSWEELMIDQSSDIPEDDSLSSSLEEETNVINTQETEKDNEIGPLVENNDIEYTVSSLLKHKPQATESQVIKSNRTFSQTLHNENVSMSGPHNSIAKESWSELQKKKEKERENFFHQAQKLKNDPRDRLKINLNTSEPKLNSLWKVDKYENKNTLATMQPPRSRATSLERHLKRVEIPKLNPFEPPSLSYDKKSIYLVNPPTKPLSNETSLINKPVLNNTQKCEFVPDNKMNHTAEDHLNHNNSNNVQKSPQILSKTISNNTSQDNNTEKKLVTQQIHSNKINGEVDNRAIGQNNQILEKEILISDFERNHKFLLENLEKVESEISEIENHYENHVPLYSKPELQTDLSVRPKTKVNQNNKHNRPTTLECVPISGLQNSTIYSDTHDLQLVNGKIQNPSDIFNGIKGSILQSHQNTQVVNSKYSSANGTHMTNGKTNTIDALPLDNVKYKSANGVLNGSHSSEQSISVAIGQRSVTPHVTGKMVRMLVADMDLGSGQPVATMAPTGTTRSSSSPTPSDASSSGWSDQSLGSHSSGCFSGAPSPTPSLASTTTPCDLRVTPSPTSLTSPTAKTFPQHPPKPPLMNGNAGLQQMSRIRASAKPTAL</sequence>
<dbReference type="AlphaFoldDB" id="A0AAV2QQF9"/>
<feature type="region of interest" description="Disordered" evidence="2">
    <location>
        <begin position="102"/>
        <end position="137"/>
    </location>
</feature>
<keyword evidence="1" id="KW-0175">Coiled coil</keyword>
<evidence type="ECO:0000256" key="2">
    <source>
        <dbReference type="SAM" id="MobiDB-lite"/>
    </source>
</evidence>
<feature type="compositionally biased region" description="Basic residues" evidence="2">
    <location>
        <begin position="407"/>
        <end position="418"/>
    </location>
</feature>
<feature type="region of interest" description="Disordered" evidence="2">
    <location>
        <begin position="265"/>
        <end position="365"/>
    </location>
</feature>
<keyword evidence="4" id="KW-1185">Reference proteome</keyword>
<feature type="compositionally biased region" description="Low complexity" evidence="2">
    <location>
        <begin position="449"/>
        <end position="469"/>
    </location>
</feature>
<comment type="caution">
    <text evidence="3">The sequence shown here is derived from an EMBL/GenBank/DDBJ whole genome shotgun (WGS) entry which is preliminary data.</text>
</comment>
<dbReference type="Proteomes" id="UP001497623">
    <property type="component" value="Unassembled WGS sequence"/>
</dbReference>
<feature type="region of interest" description="Disordered" evidence="2">
    <location>
        <begin position="189"/>
        <end position="224"/>
    </location>
</feature>
<feature type="compositionally biased region" description="Low complexity" evidence="2">
    <location>
        <begin position="189"/>
        <end position="216"/>
    </location>
</feature>
<accession>A0AAV2QQF9</accession>
<feature type="compositionally biased region" description="Basic and acidic residues" evidence="2">
    <location>
        <begin position="342"/>
        <end position="351"/>
    </location>
</feature>
<feature type="coiled-coil region" evidence="1">
    <location>
        <begin position="772"/>
        <end position="799"/>
    </location>
</feature>
<evidence type="ECO:0000256" key="1">
    <source>
        <dbReference type="SAM" id="Coils"/>
    </source>
</evidence>
<evidence type="ECO:0000313" key="4">
    <source>
        <dbReference type="Proteomes" id="UP001497623"/>
    </source>
</evidence>
<feature type="compositionally biased region" description="Low complexity" evidence="2">
    <location>
        <begin position="973"/>
        <end position="1037"/>
    </location>
</feature>